<dbReference type="OrthoDB" id="5752at2759"/>
<feature type="region of interest" description="Disordered" evidence="3">
    <location>
        <begin position="900"/>
        <end position="926"/>
    </location>
</feature>
<feature type="compositionally biased region" description="Basic and acidic residues" evidence="3">
    <location>
        <begin position="1"/>
        <end position="10"/>
    </location>
</feature>
<dbReference type="AlphaFoldDB" id="G2Y1B9"/>
<protein>
    <submittedName>
        <fullName evidence="5">Similar to transcription factor TFIID complex 145 kDa subunit</fullName>
    </submittedName>
</protein>
<dbReference type="InterPro" id="IPR040240">
    <property type="entry name" value="TAF1"/>
</dbReference>
<dbReference type="STRING" id="999810.G2Y1B9"/>
<feature type="compositionally biased region" description="Basic and acidic residues" evidence="3">
    <location>
        <begin position="17"/>
        <end position="29"/>
    </location>
</feature>
<feature type="region of interest" description="Disordered" evidence="3">
    <location>
        <begin position="997"/>
        <end position="1054"/>
    </location>
</feature>
<dbReference type="InterPro" id="IPR022591">
    <property type="entry name" value="TAF1_HAT_dom"/>
</dbReference>
<dbReference type="eggNOG" id="KOG0008">
    <property type="taxonomic scope" value="Eukaryota"/>
</dbReference>
<evidence type="ECO:0000256" key="3">
    <source>
        <dbReference type="SAM" id="MobiDB-lite"/>
    </source>
</evidence>
<evidence type="ECO:0000313" key="6">
    <source>
        <dbReference type="Proteomes" id="UP000008177"/>
    </source>
</evidence>
<evidence type="ECO:0000256" key="2">
    <source>
        <dbReference type="ARBA" id="ARBA00023242"/>
    </source>
</evidence>
<feature type="compositionally biased region" description="Polar residues" evidence="3">
    <location>
        <begin position="1044"/>
        <end position="1054"/>
    </location>
</feature>
<reference evidence="6" key="1">
    <citation type="journal article" date="2011" name="PLoS Genet.">
        <title>Genomic analysis of the necrotrophic fungal pathogens Sclerotinia sclerotiorum and Botrytis cinerea.</title>
        <authorList>
            <person name="Amselem J."/>
            <person name="Cuomo C.A."/>
            <person name="van Kan J.A."/>
            <person name="Viaud M."/>
            <person name="Benito E.P."/>
            <person name="Couloux A."/>
            <person name="Coutinho P.M."/>
            <person name="de Vries R.P."/>
            <person name="Dyer P.S."/>
            <person name="Fillinger S."/>
            <person name="Fournier E."/>
            <person name="Gout L."/>
            <person name="Hahn M."/>
            <person name="Kohn L."/>
            <person name="Lapalu N."/>
            <person name="Plummer K.M."/>
            <person name="Pradier J.M."/>
            <person name="Quevillon E."/>
            <person name="Sharon A."/>
            <person name="Simon A."/>
            <person name="ten Have A."/>
            <person name="Tudzynski B."/>
            <person name="Tudzynski P."/>
            <person name="Wincker P."/>
            <person name="Andrew M."/>
            <person name="Anthouard V."/>
            <person name="Beever R.E."/>
            <person name="Beffa R."/>
            <person name="Benoit I."/>
            <person name="Bouzid O."/>
            <person name="Brault B."/>
            <person name="Chen Z."/>
            <person name="Choquer M."/>
            <person name="Collemare J."/>
            <person name="Cotton P."/>
            <person name="Danchin E.G."/>
            <person name="Da Silva C."/>
            <person name="Gautier A."/>
            <person name="Giraud C."/>
            <person name="Giraud T."/>
            <person name="Gonzalez C."/>
            <person name="Grossetete S."/>
            <person name="Guldener U."/>
            <person name="Henrissat B."/>
            <person name="Howlett B.J."/>
            <person name="Kodira C."/>
            <person name="Kretschmer M."/>
            <person name="Lappartient A."/>
            <person name="Leroch M."/>
            <person name="Levis C."/>
            <person name="Mauceli E."/>
            <person name="Neuveglise C."/>
            <person name="Oeser B."/>
            <person name="Pearson M."/>
            <person name="Poulain J."/>
            <person name="Poussereau N."/>
            <person name="Quesneville H."/>
            <person name="Rascle C."/>
            <person name="Schumacher J."/>
            <person name="Segurens B."/>
            <person name="Sexton A."/>
            <person name="Silva E."/>
            <person name="Sirven C."/>
            <person name="Soanes D.M."/>
            <person name="Talbot N.J."/>
            <person name="Templeton M."/>
            <person name="Yandava C."/>
            <person name="Yarden O."/>
            <person name="Zeng Q."/>
            <person name="Rollins J.A."/>
            <person name="Lebrun M.H."/>
            <person name="Dickman M."/>
        </authorList>
    </citation>
    <scope>NUCLEOTIDE SEQUENCE [LARGE SCALE GENOMIC DNA]</scope>
    <source>
        <strain evidence="6">T4</strain>
    </source>
</reference>
<proteinExistence type="predicted"/>
<feature type="compositionally biased region" description="Polar residues" evidence="3">
    <location>
        <begin position="912"/>
        <end position="925"/>
    </location>
</feature>
<feature type="region of interest" description="Disordered" evidence="3">
    <location>
        <begin position="119"/>
        <end position="138"/>
    </location>
</feature>
<comment type="subcellular location">
    <subcellularLocation>
        <location evidence="1">Nucleus</location>
    </subcellularLocation>
</comment>
<dbReference type="Proteomes" id="UP000008177">
    <property type="component" value="Unplaced contigs"/>
</dbReference>
<feature type="compositionally biased region" description="Basic residues" evidence="3">
    <location>
        <begin position="1005"/>
        <end position="1015"/>
    </location>
</feature>
<feature type="domain" description="Transcription initiation factor TFIID subunit 1 histone acetyltransferase" evidence="4">
    <location>
        <begin position="418"/>
        <end position="874"/>
    </location>
</feature>
<dbReference type="FunCoup" id="G2Y1B9">
    <property type="interactions" value="362"/>
</dbReference>
<accession>G2Y1B9</accession>
<organism evidence="5 6">
    <name type="scientific">Botryotinia fuckeliana (strain T4)</name>
    <name type="common">Noble rot fungus</name>
    <name type="synonym">Botrytis cinerea</name>
    <dbReference type="NCBI Taxonomy" id="999810"/>
    <lineage>
        <taxon>Eukaryota</taxon>
        <taxon>Fungi</taxon>
        <taxon>Dikarya</taxon>
        <taxon>Ascomycota</taxon>
        <taxon>Pezizomycotina</taxon>
        <taxon>Leotiomycetes</taxon>
        <taxon>Helotiales</taxon>
        <taxon>Sclerotiniaceae</taxon>
        <taxon>Botrytis</taxon>
    </lineage>
</organism>
<dbReference type="GO" id="GO:0017025">
    <property type="term" value="F:TBP-class protein binding"/>
    <property type="evidence" value="ECO:0007669"/>
    <property type="project" value="InterPro"/>
</dbReference>
<feature type="compositionally biased region" description="Acidic residues" evidence="3">
    <location>
        <begin position="129"/>
        <end position="138"/>
    </location>
</feature>
<dbReference type="PANTHER" id="PTHR13900">
    <property type="entry name" value="TRANSCRIPTION INITIATION FACTOR TFIID"/>
    <property type="match status" value="1"/>
</dbReference>
<feature type="region of interest" description="Disordered" evidence="3">
    <location>
        <begin position="1"/>
        <end position="113"/>
    </location>
</feature>
<feature type="compositionally biased region" description="Basic and acidic residues" evidence="3">
    <location>
        <begin position="92"/>
        <end position="113"/>
    </location>
</feature>
<dbReference type="GO" id="GO:0004402">
    <property type="term" value="F:histone acetyltransferase activity"/>
    <property type="evidence" value="ECO:0007669"/>
    <property type="project" value="InterPro"/>
</dbReference>
<sequence length="1095" mass="122244">MAESESEPKEFTQFTEIDWKRQDEQDAKALESVLRASGENGEINFGDEPLDLGEKADDAQDFEDISDDDLPEEEEASLPSAVDLPALTDDAGTNHDTDDLFGEGRDSSPFGFDEHIEIQDGESQAAETTVEELPDAPAEEEDLLELNFPGYNQARLNNQDLSIPAPAESESDLAKQLFPSLEPGVILNFNELLPPKLAHFVPKVPLKQPKPLNPTKVSLDLAPDQEKSFRSNIGTATGDKRKRAAEAEAKGLVAIIEESADEAENEETFDFEEPAEDEKLGGVTWADLQMICDDWDSKINAIPMEAECAQDTQDTQETQETQQTQDEWMIFAYSGKKPPKTKTEEKNYFNTPQFAVPSFDNLQKAAAISAKRPFLDLNDSNLLIEELKFTSVANKRQRLGGNFRGGNNIISTKLRERFNISNDEAYDALKENHQSKVRAAIGNLTVEHSLPALRLQWPYYKVKLYTKEARALHRPTLRFNKWLNQPVTFDKPGMRKKKEARTMSIAEVFKESKDLTLGDFYSTATLIEYSEEQPIVLSNFGMGNKIINYYRRKDAEDQDRPSPEDKIGDTTILLPEDKSPFANFGFVDPGETVRALHNEMYRAPIFKHQPQNTDFLCVRSTTGVHGTTWHLRNIDNLFVAGQQFPSIKVPTPHSRTVTNATKNRVKMIAFRKIRRSNTKSLRIAELTAHIPDTNDMQNRAKLKEILVYDKNEKVWRPEEGTIIPDEAALRSLVKPEDCCMIDAMHVGCRNLADAGLSELTEKEEGDEAFVDRPIDFKLTPWNTSKAFLDATSGKAMLELHGDGDPSGCGLAISMIQTSMKGGYIGAVQGPNATSAAAIAAERKANGGHTYNVKKQEELYNNAIRDIWEKQKATLSDTNEHISNELEEVDEDERFRAAPTPHSMATPAAADDNYSQVSRVSNTDNPSGKFMRITRKVKVGNYGQTEERVETVRDMRVWKEYIKRKKVLEAANSDVYAITPSGDADLDRATQMQVQKELDRLERNKDRRHAREKQKTKQSMASQQLLNPGSPGPSGTPVSSIEKPTGTTRKCANCGQTGHIKTNKKLCPLLNGTMKPEDGAPNHGGFGAIQAPPAFG</sequence>
<dbReference type="InParanoid" id="G2Y1B9"/>
<evidence type="ECO:0000256" key="1">
    <source>
        <dbReference type="ARBA" id="ARBA00004123"/>
    </source>
</evidence>
<evidence type="ECO:0000313" key="5">
    <source>
        <dbReference type="EMBL" id="CCD46459.1"/>
    </source>
</evidence>
<feature type="compositionally biased region" description="Acidic residues" evidence="3">
    <location>
        <begin position="59"/>
        <end position="76"/>
    </location>
</feature>
<dbReference type="GO" id="GO:0005669">
    <property type="term" value="C:transcription factor TFIID complex"/>
    <property type="evidence" value="ECO:0007669"/>
    <property type="project" value="InterPro"/>
</dbReference>
<dbReference type="PANTHER" id="PTHR13900:SF0">
    <property type="entry name" value="TRANSCRIPTION INITIATION FACTOR TFIID SUBUNIT 1"/>
    <property type="match status" value="1"/>
</dbReference>
<dbReference type="HOGENOM" id="CLU_000572_1_1_1"/>
<feature type="compositionally biased region" description="Polar residues" evidence="3">
    <location>
        <begin position="1016"/>
        <end position="1026"/>
    </location>
</feature>
<keyword evidence="2" id="KW-0539">Nucleus</keyword>
<dbReference type="EMBL" id="FQ790282">
    <property type="protein sequence ID" value="CCD46459.1"/>
    <property type="molecule type" value="Genomic_DNA"/>
</dbReference>
<dbReference type="Pfam" id="PF12157">
    <property type="entry name" value="DUF3591"/>
    <property type="match status" value="1"/>
</dbReference>
<evidence type="ECO:0000259" key="4">
    <source>
        <dbReference type="Pfam" id="PF12157"/>
    </source>
</evidence>
<gene>
    <name evidence="5" type="ORF">BofuT4_P040700.1</name>
</gene>
<dbReference type="GO" id="GO:0051123">
    <property type="term" value="P:RNA polymerase II preinitiation complex assembly"/>
    <property type="evidence" value="ECO:0007669"/>
    <property type="project" value="TreeGrafter"/>
</dbReference>
<name>G2Y1B9_BOTF4</name>
<dbReference type="GO" id="GO:0016251">
    <property type="term" value="F:RNA polymerase II general transcription initiation factor activity"/>
    <property type="evidence" value="ECO:0007669"/>
    <property type="project" value="InterPro"/>
</dbReference>